<dbReference type="RefSeq" id="WP_107244145.1">
    <property type="nucleotide sequence ID" value="NZ_PYMJ01000022.1"/>
</dbReference>
<organism evidence="1 2">
    <name type="scientific">Photobacterium frigidiphilum</name>
    <dbReference type="NCBI Taxonomy" id="264736"/>
    <lineage>
        <taxon>Bacteria</taxon>
        <taxon>Pseudomonadati</taxon>
        <taxon>Pseudomonadota</taxon>
        <taxon>Gammaproteobacteria</taxon>
        <taxon>Vibrionales</taxon>
        <taxon>Vibrionaceae</taxon>
        <taxon>Photobacterium</taxon>
    </lineage>
</organism>
<protein>
    <recommendedName>
        <fullName evidence="3">Glutamate racemase</fullName>
    </recommendedName>
</protein>
<dbReference type="EMBL" id="PYMJ01000022">
    <property type="protein sequence ID" value="PSU46365.1"/>
    <property type="molecule type" value="Genomic_DNA"/>
</dbReference>
<accession>A0A2T3JBW5</accession>
<comment type="caution">
    <text evidence="1">The sequence shown here is derived from an EMBL/GenBank/DDBJ whole genome shotgun (WGS) entry which is preliminary data.</text>
</comment>
<proteinExistence type="predicted"/>
<dbReference type="AlphaFoldDB" id="A0A2T3JBW5"/>
<keyword evidence="2" id="KW-1185">Reference proteome</keyword>
<evidence type="ECO:0000313" key="1">
    <source>
        <dbReference type="EMBL" id="PSU46365.1"/>
    </source>
</evidence>
<name>A0A2T3JBW5_9GAMM</name>
<dbReference type="OrthoDB" id="978447at2"/>
<reference evidence="1 2" key="1">
    <citation type="submission" date="2018-01" db="EMBL/GenBank/DDBJ databases">
        <title>Whole genome sequencing of Histamine producing bacteria.</title>
        <authorList>
            <person name="Butler K."/>
        </authorList>
    </citation>
    <scope>NUCLEOTIDE SEQUENCE [LARGE SCALE GENOMIC DNA]</scope>
    <source>
        <strain evidence="1 2">JCM 12947</strain>
    </source>
</reference>
<sequence>MNISFLYTLQANEVLFKPYIDKYLKDLPVTVSHHTNERLLQKAMEDGLTEQVASDVQKTITEIAASNADIIICTCSTIGDLAEKTPYISAKVIRVDRPMAEAAIQHNNILVLAALSSTLKPTVALLHSVNTKGKTSKHLEQSTAQRKKQPFIQTELVPKAWPYYFAGNTEMYARTIAAHINAVKTKPDIVVLAQASMAPATLYCNKSSFEILTSPELCLRYLAEAVKLHA</sequence>
<evidence type="ECO:0000313" key="2">
    <source>
        <dbReference type="Proteomes" id="UP000240987"/>
    </source>
</evidence>
<dbReference type="Proteomes" id="UP000240987">
    <property type="component" value="Unassembled WGS sequence"/>
</dbReference>
<gene>
    <name evidence="1" type="ORF">C9J12_18975</name>
</gene>
<evidence type="ECO:0008006" key="3">
    <source>
        <dbReference type="Google" id="ProtNLM"/>
    </source>
</evidence>